<feature type="chain" id="PRO_5029905798" evidence="1">
    <location>
        <begin position="27"/>
        <end position="173"/>
    </location>
</feature>
<protein>
    <submittedName>
        <fullName evidence="2">Uncharacterized protein</fullName>
    </submittedName>
</protein>
<dbReference type="AlphaFoldDB" id="A0A7J5ALR1"/>
<keyword evidence="3" id="KW-1185">Reference proteome</keyword>
<evidence type="ECO:0000313" key="3">
    <source>
        <dbReference type="Proteomes" id="UP000467305"/>
    </source>
</evidence>
<keyword evidence="1" id="KW-0732">Signal</keyword>
<evidence type="ECO:0000256" key="1">
    <source>
        <dbReference type="SAM" id="SignalP"/>
    </source>
</evidence>
<evidence type="ECO:0000313" key="2">
    <source>
        <dbReference type="EMBL" id="KAB1158527.1"/>
    </source>
</evidence>
<dbReference type="OrthoDB" id="1449373at2"/>
<gene>
    <name evidence="2" type="ORF">F7018_07875</name>
</gene>
<sequence>MRLRIKSIMLFSLFVIGMLFSTNAIAQSSCCGEKKSDEVTCTKDNTKNKKTSCKEVKGTAATSGCTPSACRGAKTKFGEAKVITNLRKELIGLKANMEKSTKPKFDSRSYDIHGIVGKSDEESLQIIVKEVNIVERAFSEKLNYKMKGFTLPKNKAQQIVYLRERIASLNKLL</sequence>
<accession>A0A7J5ALR1</accession>
<name>A0A7J5ALR1_9FLAO</name>
<reference evidence="2 3" key="1">
    <citation type="submission" date="2019-09" db="EMBL/GenBank/DDBJ databases">
        <authorList>
            <person name="Cao W.R."/>
        </authorList>
    </citation>
    <scope>NUCLEOTIDE SEQUENCE [LARGE SCALE GENOMIC DNA]</scope>
    <source>
        <strain evidence="3">a4</strain>
    </source>
</reference>
<dbReference type="RefSeq" id="WP_150899497.1">
    <property type="nucleotide sequence ID" value="NZ_WAAU01000012.1"/>
</dbReference>
<feature type="signal peptide" evidence="1">
    <location>
        <begin position="1"/>
        <end position="26"/>
    </location>
</feature>
<dbReference type="Proteomes" id="UP000467305">
    <property type="component" value="Unassembled WGS sequence"/>
</dbReference>
<proteinExistence type="predicted"/>
<comment type="caution">
    <text evidence="2">The sequence shown here is derived from an EMBL/GenBank/DDBJ whole genome shotgun (WGS) entry which is preliminary data.</text>
</comment>
<dbReference type="EMBL" id="WAAU01000012">
    <property type="protein sequence ID" value="KAB1158527.1"/>
    <property type="molecule type" value="Genomic_DNA"/>
</dbReference>
<organism evidence="2 3">
    <name type="scientific">Tenacibaculum aiptasiae</name>
    <dbReference type="NCBI Taxonomy" id="426481"/>
    <lineage>
        <taxon>Bacteria</taxon>
        <taxon>Pseudomonadati</taxon>
        <taxon>Bacteroidota</taxon>
        <taxon>Flavobacteriia</taxon>
        <taxon>Flavobacteriales</taxon>
        <taxon>Flavobacteriaceae</taxon>
        <taxon>Tenacibaculum</taxon>
    </lineage>
</organism>